<dbReference type="GO" id="GO:0004222">
    <property type="term" value="F:metalloendopeptidase activity"/>
    <property type="evidence" value="ECO:0007669"/>
    <property type="project" value="InterPro"/>
</dbReference>
<feature type="domain" description="Peptidase M48" evidence="9">
    <location>
        <begin position="136"/>
        <end position="316"/>
    </location>
</feature>
<feature type="transmembrane region" description="Helical" evidence="8">
    <location>
        <begin position="320"/>
        <end position="340"/>
    </location>
</feature>
<evidence type="ECO:0000259" key="9">
    <source>
        <dbReference type="Pfam" id="PF01435"/>
    </source>
</evidence>
<accession>A0A2U1EX78</accession>
<feature type="transmembrane region" description="Helical" evidence="8">
    <location>
        <begin position="549"/>
        <end position="571"/>
    </location>
</feature>
<protein>
    <submittedName>
        <fullName evidence="10">Zn-dependent protease with chaperone function</fullName>
    </submittedName>
</protein>
<keyword evidence="6" id="KW-0482">Metalloprotease</keyword>
<feature type="transmembrane region" description="Helical" evidence="8">
    <location>
        <begin position="521"/>
        <end position="542"/>
    </location>
</feature>
<dbReference type="AlphaFoldDB" id="A0A2U1EX78"/>
<evidence type="ECO:0000256" key="5">
    <source>
        <dbReference type="ARBA" id="ARBA00022833"/>
    </source>
</evidence>
<comment type="cofactor">
    <cofactor evidence="1">
        <name>Zn(2+)</name>
        <dbReference type="ChEBI" id="CHEBI:29105"/>
    </cofactor>
</comment>
<keyword evidence="5" id="KW-0862">Zinc</keyword>
<keyword evidence="8" id="KW-0472">Membrane</keyword>
<feature type="transmembrane region" description="Helical" evidence="8">
    <location>
        <begin position="486"/>
        <end position="509"/>
    </location>
</feature>
<evidence type="ECO:0000256" key="7">
    <source>
        <dbReference type="SAM" id="MobiDB-lite"/>
    </source>
</evidence>
<feature type="region of interest" description="Disordered" evidence="7">
    <location>
        <begin position="1"/>
        <end position="20"/>
    </location>
</feature>
<keyword evidence="2 10" id="KW-0645">Protease</keyword>
<dbReference type="Proteomes" id="UP000245639">
    <property type="component" value="Unassembled WGS sequence"/>
</dbReference>
<keyword evidence="11" id="KW-1185">Reference proteome</keyword>
<dbReference type="InterPro" id="IPR001915">
    <property type="entry name" value="Peptidase_M48"/>
</dbReference>
<reference evidence="10 11" key="1">
    <citation type="submission" date="2018-04" db="EMBL/GenBank/DDBJ databases">
        <title>Genomic Encyclopedia of Type Strains, Phase IV (KMG-IV): sequencing the most valuable type-strain genomes for metagenomic binning, comparative biology and taxonomic classification.</title>
        <authorList>
            <person name="Goeker M."/>
        </authorList>
    </citation>
    <scope>NUCLEOTIDE SEQUENCE [LARGE SCALE GENOMIC DNA]</scope>
    <source>
        <strain evidence="10 11">DSM 45771</strain>
    </source>
</reference>
<evidence type="ECO:0000256" key="1">
    <source>
        <dbReference type="ARBA" id="ARBA00001947"/>
    </source>
</evidence>
<evidence type="ECO:0000256" key="6">
    <source>
        <dbReference type="ARBA" id="ARBA00023049"/>
    </source>
</evidence>
<evidence type="ECO:0000313" key="10">
    <source>
        <dbReference type="EMBL" id="PVZ04553.1"/>
    </source>
</evidence>
<evidence type="ECO:0000256" key="4">
    <source>
        <dbReference type="ARBA" id="ARBA00022801"/>
    </source>
</evidence>
<feature type="transmembrane region" description="Helical" evidence="8">
    <location>
        <begin position="446"/>
        <end position="466"/>
    </location>
</feature>
<feature type="transmembrane region" description="Helical" evidence="8">
    <location>
        <begin position="95"/>
        <end position="116"/>
    </location>
</feature>
<dbReference type="GO" id="GO:0046872">
    <property type="term" value="F:metal ion binding"/>
    <property type="evidence" value="ECO:0007669"/>
    <property type="project" value="UniProtKB-KW"/>
</dbReference>
<keyword evidence="3" id="KW-0479">Metal-binding</keyword>
<sequence length="664" mass="69863">MGAGELPTSTARTAHGSAARPFLLPPPSTSRFTLTQLSLAAAGLFAASWFLVLRPGSTRVTTSGGSCADVGSPAPTASPIDAFLACSSDALAGEAALVLVGPVALAVLASVGWFLAPRVLTRWWRDLDLEPPGPRHDALDRLAREEGLEHLPTWYRTVRTGAWTYGRWPRHRVVVGLDVLTGFRGDKDERRWRALISHEVAHLRNRDVDRTYWTLCAFFAFLLIVATPLVVDAFVSSRVGPSLSWRVVAIVLVVVLSVAAVLRTREHDADLRAASSDSGGMREAIAWSLAKREPSSRPRWLRTHPRDAERLAVVDDPSRALWISPVEFLAAGIAAGVVLVELPAVLEGLLEATPGGAVTAYLVAGWLTGLPLVGVVGLASWRAAVAAADTGTRAPRGLVPGVALAAGLLAGSQIAPRSSAAWVTVFATSGDRAFSPRLGNVAVPTALWLVAVLVLIGLLFVTWSVAMGEAFTTSRRPVDVRVARHVLLGATVLCVPLGGWFLALRLAAADAVDPATLAASFVGYHALEALLVVTLVAATALAWCTSRWLVLPGAIVAGVALAAVVLLPVAVPTREDPRAGGANLALPAFPQAGNACLWLMHVRPLDGDPDYQRRFGAALSATDDALMREIGAALVASADDPDGAAALSARTALVRRCDAFSTGR</sequence>
<feature type="transmembrane region" description="Helical" evidence="8">
    <location>
        <begin position="212"/>
        <end position="231"/>
    </location>
</feature>
<feature type="transmembrane region" description="Helical" evidence="8">
    <location>
        <begin position="360"/>
        <end position="385"/>
    </location>
</feature>
<dbReference type="GO" id="GO:0006508">
    <property type="term" value="P:proteolysis"/>
    <property type="evidence" value="ECO:0007669"/>
    <property type="project" value="UniProtKB-KW"/>
</dbReference>
<evidence type="ECO:0000256" key="3">
    <source>
        <dbReference type="ARBA" id="ARBA00022723"/>
    </source>
</evidence>
<evidence type="ECO:0000256" key="2">
    <source>
        <dbReference type="ARBA" id="ARBA00022670"/>
    </source>
</evidence>
<comment type="caution">
    <text evidence="10">The sequence shown here is derived from an EMBL/GenBank/DDBJ whole genome shotgun (WGS) entry which is preliminary data.</text>
</comment>
<feature type="transmembrane region" description="Helical" evidence="8">
    <location>
        <begin position="397"/>
        <end position="415"/>
    </location>
</feature>
<dbReference type="OrthoDB" id="4889053at2"/>
<keyword evidence="8" id="KW-0812">Transmembrane</keyword>
<proteinExistence type="predicted"/>
<dbReference type="EMBL" id="QEKW01000017">
    <property type="protein sequence ID" value="PVZ04553.1"/>
    <property type="molecule type" value="Genomic_DNA"/>
</dbReference>
<evidence type="ECO:0000256" key="8">
    <source>
        <dbReference type="SAM" id="Phobius"/>
    </source>
</evidence>
<dbReference type="Pfam" id="PF01435">
    <property type="entry name" value="Peptidase_M48"/>
    <property type="match status" value="1"/>
</dbReference>
<evidence type="ECO:0000313" key="11">
    <source>
        <dbReference type="Proteomes" id="UP000245639"/>
    </source>
</evidence>
<feature type="transmembrane region" description="Helical" evidence="8">
    <location>
        <begin position="243"/>
        <end position="262"/>
    </location>
</feature>
<gene>
    <name evidence="10" type="ORF">C8D89_1176</name>
</gene>
<organism evidence="10 11">
    <name type="scientific">Actinomycetospora cinnamomea</name>
    <dbReference type="NCBI Taxonomy" id="663609"/>
    <lineage>
        <taxon>Bacteria</taxon>
        <taxon>Bacillati</taxon>
        <taxon>Actinomycetota</taxon>
        <taxon>Actinomycetes</taxon>
        <taxon>Pseudonocardiales</taxon>
        <taxon>Pseudonocardiaceae</taxon>
        <taxon>Actinomycetospora</taxon>
    </lineage>
</organism>
<name>A0A2U1EX78_9PSEU</name>
<keyword evidence="8" id="KW-1133">Transmembrane helix</keyword>
<keyword evidence="4" id="KW-0378">Hydrolase</keyword>